<name>M7XZL3_9BACT</name>
<evidence type="ECO:0000313" key="2">
    <source>
        <dbReference type="Proteomes" id="UP000010953"/>
    </source>
</evidence>
<evidence type="ECO:0000313" key="1">
    <source>
        <dbReference type="EMBL" id="EMS33932.1"/>
    </source>
</evidence>
<reference evidence="1" key="1">
    <citation type="submission" date="2013-01" db="EMBL/GenBank/DDBJ databases">
        <title>Genome assembly of Mariniradius saccharolyticus AK6.</title>
        <authorList>
            <person name="Vaidya B."/>
            <person name="Khatri I."/>
            <person name="Tanuku N.R.S."/>
            <person name="Subramanian S."/>
            <person name="Pinnaka A."/>
        </authorList>
    </citation>
    <scope>NUCLEOTIDE SEQUENCE [LARGE SCALE GENOMIC DNA]</scope>
    <source>
        <strain evidence="1">AK6</strain>
    </source>
</reference>
<sequence length="39" mass="4500">MPSLRILGSSRSWMRDFAGKRICPSRSLENEIIVDIFFA</sequence>
<dbReference type="Proteomes" id="UP000010953">
    <property type="component" value="Unassembled WGS sequence"/>
</dbReference>
<protein>
    <submittedName>
        <fullName evidence="1">Uncharacterized protein</fullName>
    </submittedName>
</protein>
<dbReference type="STRING" id="1239962.C943_04251"/>
<proteinExistence type="predicted"/>
<organism evidence="1 2">
    <name type="scientific">Mariniradius saccharolyticus AK6</name>
    <dbReference type="NCBI Taxonomy" id="1239962"/>
    <lineage>
        <taxon>Bacteria</taxon>
        <taxon>Pseudomonadati</taxon>
        <taxon>Bacteroidota</taxon>
        <taxon>Cytophagia</taxon>
        <taxon>Cytophagales</taxon>
        <taxon>Cyclobacteriaceae</taxon>
        <taxon>Mariniradius</taxon>
    </lineage>
</organism>
<accession>M7XZL3</accession>
<comment type="caution">
    <text evidence="1">The sequence shown here is derived from an EMBL/GenBank/DDBJ whole genome shotgun (WGS) entry which is preliminary data.</text>
</comment>
<dbReference type="EMBL" id="AMZY02000008">
    <property type="protein sequence ID" value="EMS33932.1"/>
    <property type="molecule type" value="Genomic_DNA"/>
</dbReference>
<dbReference type="AlphaFoldDB" id="M7XZL3"/>
<keyword evidence="2" id="KW-1185">Reference proteome</keyword>
<gene>
    <name evidence="1" type="ORF">C943_04251</name>
</gene>
<dbReference type="InParanoid" id="M7XZL3"/>